<dbReference type="Gene3D" id="1.10.3730.20">
    <property type="match status" value="1"/>
</dbReference>
<sequence length="264" mass="28892">MYRLFFTLVLITPMLRKLSLRAIFKDLSRKELLLLLLAGVFLGLHFLLWMESLAHTSVASSMILLSLQPVFIMLGSFFMFKERTTGGGVLALSVAVIGSAVTAWGDVGLSSEAMYGDVLSLLGAVTSSLYMLTGQNLVRRIPPIAYSYIVFAVGGIVMLIYNLAKGVVLFDYDSKEWVLFLLLAIVPTIFGQMLFNRLLGSLGATTISMVIVAEPAVAILLAAFLLNEKLTLLHGVGGVLTLAGIGLFFWFKQMMIKRGQKSLR</sequence>
<organism evidence="9 10">
    <name type="scientific">Paenibacillus yonginensis</name>
    <dbReference type="NCBI Taxonomy" id="1462996"/>
    <lineage>
        <taxon>Bacteria</taxon>
        <taxon>Bacillati</taxon>
        <taxon>Bacillota</taxon>
        <taxon>Bacilli</taxon>
        <taxon>Bacillales</taxon>
        <taxon>Paenibacillaceae</taxon>
        <taxon>Paenibacillus</taxon>
    </lineage>
</organism>
<evidence type="ECO:0000256" key="3">
    <source>
        <dbReference type="ARBA" id="ARBA00022475"/>
    </source>
</evidence>
<dbReference type="PANTHER" id="PTHR32322:SF18">
    <property type="entry name" value="S-ADENOSYLMETHIONINE_S-ADENOSYLHOMOCYSTEINE TRANSPORTER"/>
    <property type="match status" value="1"/>
</dbReference>
<dbReference type="AlphaFoldDB" id="A0A1B1N6L3"/>
<evidence type="ECO:0000313" key="10">
    <source>
        <dbReference type="Proteomes" id="UP000092573"/>
    </source>
</evidence>
<dbReference type="InterPro" id="IPR000620">
    <property type="entry name" value="EamA_dom"/>
</dbReference>
<evidence type="ECO:0000256" key="6">
    <source>
        <dbReference type="ARBA" id="ARBA00023136"/>
    </source>
</evidence>
<evidence type="ECO:0000256" key="4">
    <source>
        <dbReference type="ARBA" id="ARBA00022692"/>
    </source>
</evidence>
<feature type="transmembrane region" description="Helical" evidence="7">
    <location>
        <begin position="207"/>
        <end position="226"/>
    </location>
</feature>
<dbReference type="EMBL" id="CP014167">
    <property type="protein sequence ID" value="ANS77078.1"/>
    <property type="molecule type" value="Genomic_DNA"/>
</dbReference>
<comment type="subcellular location">
    <subcellularLocation>
        <location evidence="1">Cell membrane</location>
        <topology evidence="1">Multi-pass membrane protein</topology>
    </subcellularLocation>
</comment>
<reference evidence="9 10" key="1">
    <citation type="submission" date="2016-01" db="EMBL/GenBank/DDBJ databases">
        <title>Complete Genome Sequence of Paenibacillus yonginensis DCY84, a novel Plant Growth-Promoting Bacteria with Elicitation of Induced Systemic Resistance.</title>
        <authorList>
            <person name="Kim Y.J."/>
            <person name="Yang D.C."/>
            <person name="Sukweenadhi J."/>
        </authorList>
    </citation>
    <scope>NUCLEOTIDE SEQUENCE [LARGE SCALE GENOMIC DNA]</scope>
    <source>
        <strain evidence="9 10">DCY84</strain>
    </source>
</reference>
<dbReference type="InterPro" id="IPR037185">
    <property type="entry name" value="EmrE-like"/>
</dbReference>
<evidence type="ECO:0000259" key="8">
    <source>
        <dbReference type="Pfam" id="PF00892"/>
    </source>
</evidence>
<feature type="transmembrane region" description="Helical" evidence="7">
    <location>
        <begin position="87"/>
        <end position="107"/>
    </location>
</feature>
<feature type="transmembrane region" description="Helical" evidence="7">
    <location>
        <begin position="144"/>
        <end position="164"/>
    </location>
</feature>
<evidence type="ECO:0000256" key="5">
    <source>
        <dbReference type="ARBA" id="ARBA00022989"/>
    </source>
</evidence>
<evidence type="ECO:0000256" key="1">
    <source>
        <dbReference type="ARBA" id="ARBA00004651"/>
    </source>
</evidence>
<keyword evidence="3" id="KW-1003">Cell membrane</keyword>
<dbReference type="InterPro" id="IPR050638">
    <property type="entry name" value="AA-Vitamin_Transporters"/>
</dbReference>
<keyword evidence="6 7" id="KW-0472">Membrane</keyword>
<dbReference type="SUPFAM" id="SSF103481">
    <property type="entry name" value="Multidrug resistance efflux transporter EmrE"/>
    <property type="match status" value="2"/>
</dbReference>
<feature type="transmembrane region" description="Helical" evidence="7">
    <location>
        <begin position="31"/>
        <end position="50"/>
    </location>
</feature>
<accession>A0A1B1N6L3</accession>
<dbReference type="Proteomes" id="UP000092573">
    <property type="component" value="Chromosome"/>
</dbReference>
<feature type="transmembrane region" description="Helical" evidence="7">
    <location>
        <begin position="176"/>
        <end position="195"/>
    </location>
</feature>
<feature type="transmembrane region" description="Helical" evidence="7">
    <location>
        <begin position="232"/>
        <end position="251"/>
    </location>
</feature>
<feature type="transmembrane region" description="Helical" evidence="7">
    <location>
        <begin position="62"/>
        <end position="80"/>
    </location>
</feature>
<evidence type="ECO:0000256" key="7">
    <source>
        <dbReference type="SAM" id="Phobius"/>
    </source>
</evidence>
<feature type="transmembrane region" description="Helical" evidence="7">
    <location>
        <begin position="113"/>
        <end position="132"/>
    </location>
</feature>
<feature type="domain" description="EamA" evidence="8">
    <location>
        <begin position="115"/>
        <end position="249"/>
    </location>
</feature>
<evidence type="ECO:0000313" key="9">
    <source>
        <dbReference type="EMBL" id="ANS77078.1"/>
    </source>
</evidence>
<protein>
    <submittedName>
        <fullName evidence="9">Multidrug transporter</fullName>
    </submittedName>
</protein>
<keyword evidence="10" id="KW-1185">Reference proteome</keyword>
<dbReference type="Pfam" id="PF00892">
    <property type="entry name" value="EamA"/>
    <property type="match status" value="2"/>
</dbReference>
<comment type="similarity">
    <text evidence="2">Belongs to the EamA transporter family.</text>
</comment>
<dbReference type="GO" id="GO:0005886">
    <property type="term" value="C:plasma membrane"/>
    <property type="evidence" value="ECO:0007669"/>
    <property type="project" value="UniProtKB-SubCell"/>
</dbReference>
<proteinExistence type="inferred from homology"/>
<gene>
    <name evidence="9" type="ORF">AWM70_03560</name>
</gene>
<evidence type="ECO:0000256" key="2">
    <source>
        <dbReference type="ARBA" id="ARBA00007362"/>
    </source>
</evidence>
<feature type="domain" description="EamA" evidence="8">
    <location>
        <begin position="5"/>
        <end position="102"/>
    </location>
</feature>
<dbReference type="PANTHER" id="PTHR32322">
    <property type="entry name" value="INNER MEMBRANE TRANSPORTER"/>
    <property type="match status" value="1"/>
</dbReference>
<keyword evidence="5 7" id="KW-1133">Transmembrane helix</keyword>
<keyword evidence="4 7" id="KW-0812">Transmembrane</keyword>
<name>A0A1B1N6L3_9BACL</name>
<dbReference type="KEGG" id="pyg:AWM70_03560"/>